<proteinExistence type="inferred from homology"/>
<dbReference type="GO" id="GO:0005829">
    <property type="term" value="C:cytosol"/>
    <property type="evidence" value="ECO:0007669"/>
    <property type="project" value="TreeGrafter"/>
</dbReference>
<reference evidence="4" key="1">
    <citation type="journal article" date="2020" name="mSystems">
        <title>Genome- and Community-Level Interaction Insights into Carbon Utilization and Element Cycling Functions of Hydrothermarchaeota in Hydrothermal Sediment.</title>
        <authorList>
            <person name="Zhou Z."/>
            <person name="Liu Y."/>
            <person name="Xu W."/>
            <person name="Pan J."/>
            <person name="Luo Z.H."/>
            <person name="Li M."/>
        </authorList>
    </citation>
    <scope>NUCLEOTIDE SEQUENCE [LARGE SCALE GENOMIC DNA]</scope>
    <source>
        <strain evidence="4">SpSt-222</strain>
    </source>
</reference>
<accession>A0A7C1XMS4</accession>
<comment type="subunit">
    <text evidence="3">The glycine cleavage system is composed of four proteins: P, T, L and H.</text>
</comment>
<keyword evidence="2 3" id="KW-0450">Lipoyl</keyword>
<dbReference type="PROSITE" id="PS00189">
    <property type="entry name" value="LIPOYL"/>
    <property type="match status" value="1"/>
</dbReference>
<feature type="modified residue" description="N6-lipoyllysine" evidence="3">
    <location>
        <position position="71"/>
    </location>
</feature>
<comment type="function">
    <text evidence="3">The glycine cleavage system catalyzes the degradation of glycine. The H protein shuttles the methylamine group of glycine from the P protein to the T protein.</text>
</comment>
<dbReference type="PANTHER" id="PTHR11715:SF3">
    <property type="entry name" value="GLYCINE CLEAVAGE SYSTEM H PROTEIN-RELATED"/>
    <property type="match status" value="1"/>
</dbReference>
<dbReference type="AlphaFoldDB" id="A0A7C1XMS4"/>
<dbReference type="PANTHER" id="PTHR11715">
    <property type="entry name" value="GLYCINE CLEAVAGE SYSTEM H PROTEIN"/>
    <property type="match status" value="1"/>
</dbReference>
<dbReference type="GO" id="GO:0019464">
    <property type="term" value="P:glycine decarboxylation via glycine cleavage system"/>
    <property type="evidence" value="ECO:0007669"/>
    <property type="project" value="UniProtKB-UniRule"/>
</dbReference>
<dbReference type="SUPFAM" id="SSF51230">
    <property type="entry name" value="Single hybrid motif"/>
    <property type="match status" value="1"/>
</dbReference>
<comment type="caution">
    <text evidence="4">The sequence shown here is derived from an EMBL/GenBank/DDBJ whole genome shotgun (WGS) entry which is preliminary data.</text>
</comment>
<comment type="similarity">
    <text evidence="1 3">Belongs to the GcvH family.</text>
</comment>
<name>A0A7C1XMS4_THERO</name>
<gene>
    <name evidence="3 4" type="primary">gcvH</name>
    <name evidence="4" type="ORF">ENP47_03770</name>
</gene>
<dbReference type="GO" id="GO:0009249">
    <property type="term" value="P:protein lipoylation"/>
    <property type="evidence" value="ECO:0007669"/>
    <property type="project" value="TreeGrafter"/>
</dbReference>
<dbReference type="InterPro" id="IPR033753">
    <property type="entry name" value="GCV_H/Fam206"/>
</dbReference>
<comment type="cofactor">
    <cofactor evidence="3">
        <name>(R)-lipoate</name>
        <dbReference type="ChEBI" id="CHEBI:83088"/>
    </cofactor>
    <text evidence="3">Binds 1 lipoyl cofactor covalently.</text>
</comment>
<dbReference type="HAMAP" id="MF_00272">
    <property type="entry name" value="GcvH"/>
    <property type="match status" value="1"/>
</dbReference>
<dbReference type="InterPro" id="IPR002930">
    <property type="entry name" value="GCV_H"/>
</dbReference>
<protein>
    <recommendedName>
        <fullName evidence="3">Glycine cleavage system H protein</fullName>
    </recommendedName>
</protein>
<dbReference type="Gene3D" id="2.40.50.100">
    <property type="match status" value="1"/>
</dbReference>
<dbReference type="InterPro" id="IPR000089">
    <property type="entry name" value="Biotin_lipoyl"/>
</dbReference>
<dbReference type="InterPro" id="IPR011053">
    <property type="entry name" value="Single_hybrid_motif"/>
</dbReference>
<dbReference type="Pfam" id="PF01597">
    <property type="entry name" value="GCV_H"/>
    <property type="match status" value="1"/>
</dbReference>
<dbReference type="GO" id="GO:0005960">
    <property type="term" value="C:glycine cleavage complex"/>
    <property type="evidence" value="ECO:0007669"/>
    <property type="project" value="InterPro"/>
</dbReference>
<evidence type="ECO:0000313" key="4">
    <source>
        <dbReference type="EMBL" id="HEF64710.1"/>
    </source>
</evidence>
<evidence type="ECO:0000256" key="1">
    <source>
        <dbReference type="ARBA" id="ARBA00009249"/>
    </source>
</evidence>
<dbReference type="CDD" id="cd06848">
    <property type="entry name" value="GCS_H"/>
    <property type="match status" value="1"/>
</dbReference>
<sequence length="145" mass="15797">MSEVRGCKIPEDLYYWPEKHVWARPEPDGTVTIGITDAAQHLAKTIISVTPRGVGRKVQRGKSAGTLESGKWVGPVTSPVSGEIVAVNEEAIANPKLLNEDPYGAGWFARIRPDDWNSESQLLVTGPQAVEAYRQVLEQEGISCA</sequence>
<organism evidence="4">
    <name type="scientific">Thermomicrobium roseum</name>
    <dbReference type="NCBI Taxonomy" id="500"/>
    <lineage>
        <taxon>Bacteria</taxon>
        <taxon>Pseudomonadati</taxon>
        <taxon>Thermomicrobiota</taxon>
        <taxon>Thermomicrobia</taxon>
        <taxon>Thermomicrobiales</taxon>
        <taxon>Thermomicrobiaceae</taxon>
        <taxon>Thermomicrobium</taxon>
    </lineage>
</organism>
<dbReference type="EMBL" id="DSJL01000007">
    <property type="protein sequence ID" value="HEF64710.1"/>
    <property type="molecule type" value="Genomic_DNA"/>
</dbReference>
<dbReference type="InterPro" id="IPR003016">
    <property type="entry name" value="2-oxoA_DH_lipoyl-BS"/>
</dbReference>
<dbReference type="NCBIfam" id="NF002270">
    <property type="entry name" value="PRK01202.1"/>
    <property type="match status" value="1"/>
</dbReference>
<evidence type="ECO:0000256" key="3">
    <source>
        <dbReference type="HAMAP-Rule" id="MF_00272"/>
    </source>
</evidence>
<evidence type="ECO:0000256" key="2">
    <source>
        <dbReference type="ARBA" id="ARBA00022823"/>
    </source>
</evidence>
<dbReference type="PROSITE" id="PS50968">
    <property type="entry name" value="BIOTINYL_LIPOYL"/>
    <property type="match status" value="1"/>
</dbReference>